<keyword evidence="5" id="KW-0472">Membrane</keyword>
<evidence type="ECO:0000313" key="11">
    <source>
        <dbReference type="RefSeq" id="XP_055883289.1"/>
    </source>
</evidence>
<evidence type="ECO:0000256" key="3">
    <source>
        <dbReference type="ARBA" id="ARBA00023002"/>
    </source>
</evidence>
<dbReference type="GeneID" id="106070846"/>
<dbReference type="Pfam" id="PF07731">
    <property type="entry name" value="Cu-oxidase_2"/>
    <property type="match status" value="1"/>
</dbReference>
<evidence type="ECO:0000313" key="12">
    <source>
        <dbReference type="RefSeq" id="XP_055883290.1"/>
    </source>
</evidence>
<feature type="domain" description="Plastocyanin-like" evidence="6">
    <location>
        <begin position="154"/>
        <end position="321"/>
    </location>
</feature>
<comment type="similarity">
    <text evidence="1">Belongs to the multicopper oxidase family.</text>
</comment>
<protein>
    <submittedName>
        <fullName evidence="10 11">Uncharacterized protein LOC106070846 isoform X1</fullName>
    </submittedName>
</protein>
<evidence type="ECO:0000256" key="2">
    <source>
        <dbReference type="ARBA" id="ARBA00022723"/>
    </source>
</evidence>
<dbReference type="Pfam" id="PF00394">
    <property type="entry name" value="Cu-oxidase"/>
    <property type="match status" value="1"/>
</dbReference>
<keyword evidence="2" id="KW-0479">Metal-binding</keyword>
<proteinExistence type="inferred from homology"/>
<keyword evidence="5" id="KW-1133">Transmembrane helix</keyword>
<evidence type="ECO:0000259" key="7">
    <source>
        <dbReference type="Pfam" id="PF07731"/>
    </source>
</evidence>
<dbReference type="Pfam" id="PF07732">
    <property type="entry name" value="Cu-oxidase_3"/>
    <property type="match status" value="1"/>
</dbReference>
<reference evidence="10 11" key="1">
    <citation type="submission" date="2025-04" db="UniProtKB">
        <authorList>
            <consortium name="RefSeq"/>
        </authorList>
    </citation>
    <scope>IDENTIFICATION</scope>
</reference>
<feature type="domain" description="Plastocyanin-like" evidence="8">
    <location>
        <begin position="43"/>
        <end position="147"/>
    </location>
</feature>
<dbReference type="InterPro" id="IPR011706">
    <property type="entry name" value="Cu-oxidase_C"/>
</dbReference>
<evidence type="ECO:0000313" key="10">
    <source>
        <dbReference type="RefSeq" id="XP_055883287.1"/>
    </source>
</evidence>
<feature type="domain" description="Plastocyanin-like" evidence="7">
    <location>
        <begin position="424"/>
        <end position="579"/>
    </location>
</feature>
<evidence type="ECO:0000256" key="4">
    <source>
        <dbReference type="ARBA" id="ARBA00023008"/>
    </source>
</evidence>
<keyword evidence="4" id="KW-0186">Copper</keyword>
<dbReference type="RefSeq" id="XP_055883290.1">
    <property type="nucleotide sequence ID" value="XM_056027315.1"/>
</dbReference>
<dbReference type="CDD" id="cd13858">
    <property type="entry name" value="CuRO_1_tcLCC2_insect_like"/>
    <property type="match status" value="1"/>
</dbReference>
<dbReference type="Proteomes" id="UP001165740">
    <property type="component" value="Chromosome 4"/>
</dbReference>
<dbReference type="InterPro" id="IPR033138">
    <property type="entry name" value="Cu_oxidase_CS"/>
</dbReference>
<dbReference type="Gene3D" id="2.60.40.420">
    <property type="entry name" value="Cupredoxins - blue copper proteins"/>
    <property type="match status" value="3"/>
</dbReference>
<evidence type="ECO:0000256" key="5">
    <source>
        <dbReference type="SAM" id="Phobius"/>
    </source>
</evidence>
<dbReference type="RefSeq" id="XP_055883289.1">
    <property type="nucleotide sequence ID" value="XM_056027314.1"/>
</dbReference>
<evidence type="ECO:0000256" key="1">
    <source>
        <dbReference type="ARBA" id="ARBA00010609"/>
    </source>
</evidence>
<dbReference type="SUPFAM" id="SSF49503">
    <property type="entry name" value="Cupredoxins"/>
    <property type="match status" value="3"/>
</dbReference>
<dbReference type="InterPro" id="IPR008972">
    <property type="entry name" value="Cupredoxin"/>
</dbReference>
<dbReference type="InterPro" id="IPR001117">
    <property type="entry name" value="Cu-oxidase_2nd"/>
</dbReference>
<evidence type="ECO:0000259" key="8">
    <source>
        <dbReference type="Pfam" id="PF07732"/>
    </source>
</evidence>
<dbReference type="FunFam" id="2.60.40.420:FF:000045">
    <property type="entry name" value="Laccase 2"/>
    <property type="match status" value="1"/>
</dbReference>
<evidence type="ECO:0000259" key="6">
    <source>
        <dbReference type="Pfam" id="PF00394"/>
    </source>
</evidence>
<organism evidence="9 10">
    <name type="scientific">Biomphalaria glabrata</name>
    <name type="common">Bloodfluke planorb</name>
    <name type="synonym">Freshwater snail</name>
    <dbReference type="NCBI Taxonomy" id="6526"/>
    <lineage>
        <taxon>Eukaryota</taxon>
        <taxon>Metazoa</taxon>
        <taxon>Spiralia</taxon>
        <taxon>Lophotrochozoa</taxon>
        <taxon>Mollusca</taxon>
        <taxon>Gastropoda</taxon>
        <taxon>Heterobranchia</taxon>
        <taxon>Euthyneura</taxon>
        <taxon>Panpulmonata</taxon>
        <taxon>Hygrophila</taxon>
        <taxon>Lymnaeoidea</taxon>
        <taxon>Planorbidae</taxon>
        <taxon>Biomphalaria</taxon>
    </lineage>
</organism>
<keyword evidence="9" id="KW-1185">Reference proteome</keyword>
<dbReference type="CDD" id="cd13884">
    <property type="entry name" value="CuRO_2_tcLCC_insect_like"/>
    <property type="match status" value="1"/>
</dbReference>
<name>A0A9W3A7L1_BIOGL</name>
<dbReference type="GO" id="GO:0005507">
    <property type="term" value="F:copper ion binding"/>
    <property type="evidence" value="ECO:0007669"/>
    <property type="project" value="InterPro"/>
</dbReference>
<dbReference type="PANTHER" id="PTHR11709">
    <property type="entry name" value="MULTI-COPPER OXIDASE"/>
    <property type="match status" value="1"/>
</dbReference>
<dbReference type="OMA" id="FIIYPRM"/>
<dbReference type="RefSeq" id="XP_055883287.1">
    <property type="nucleotide sequence ID" value="XM_056027312.1"/>
</dbReference>
<dbReference type="OrthoDB" id="2121828at2759"/>
<dbReference type="PANTHER" id="PTHR11709:SF394">
    <property type="entry name" value="FI03373P-RELATED"/>
    <property type="match status" value="1"/>
</dbReference>
<dbReference type="AlphaFoldDB" id="A0A9W3A7L1"/>
<dbReference type="InterPro" id="IPR045087">
    <property type="entry name" value="Cu-oxidase_fam"/>
</dbReference>
<dbReference type="PROSITE" id="PS00079">
    <property type="entry name" value="MULTICOPPER_OXIDASE1"/>
    <property type="match status" value="1"/>
</dbReference>
<dbReference type="InterPro" id="IPR011707">
    <property type="entry name" value="Cu-oxidase-like_N"/>
</dbReference>
<dbReference type="InterPro" id="IPR002355">
    <property type="entry name" value="Cu_oxidase_Cu_BS"/>
</dbReference>
<evidence type="ECO:0000313" key="9">
    <source>
        <dbReference type="Proteomes" id="UP001165740"/>
    </source>
</evidence>
<dbReference type="CDD" id="cd13905">
    <property type="entry name" value="CuRO_3_tcLLC2_insect_like"/>
    <property type="match status" value="1"/>
</dbReference>
<dbReference type="GO" id="GO:0005886">
    <property type="term" value="C:plasma membrane"/>
    <property type="evidence" value="ECO:0007669"/>
    <property type="project" value="TreeGrafter"/>
</dbReference>
<keyword evidence="3" id="KW-0560">Oxidoreductase</keyword>
<keyword evidence="5" id="KW-0812">Transmembrane</keyword>
<dbReference type="GO" id="GO:0006826">
    <property type="term" value="P:iron ion transport"/>
    <property type="evidence" value="ECO:0007669"/>
    <property type="project" value="TreeGrafter"/>
</dbReference>
<gene>
    <name evidence="10 11 12" type="primary">LOC106070846</name>
</gene>
<dbReference type="PROSITE" id="PS00080">
    <property type="entry name" value="MULTICOPPER_OXIDASE2"/>
    <property type="match status" value="1"/>
</dbReference>
<accession>A0A9W3A7L1</accession>
<sequence length="655" mass="74064">MMDYKKAVYASGGKLYHFDVENPQLVTPIDGSNVITADGWENQRLVITVNKTIPGPSIEVYEGQTIVVHVTNKLLSSGISIHWHGMHQRQTAWSDGVTFITQCPILPGQTFTYRFVADRKGTFWYHAHTGAELSMGLFGPFIVRERRQLQRDEFIMTIQDWNHDMDSELLHYRMLFGNYKNRVKDTATRSLEGGKFSMFRFHSGLINGKGRYFYPNGSCIEAPLTVFTVSQFKSYRFRTIGSASLYPFRVSIDGHLLKIVATDGNDVSPVEVESFIINPGERFDFIVDANQAVNNYWIRAETLEVNVSNHLALAIFRYANASNNDPQTKRKLCTPTDRCRVANCPFKYYPASADVNCTNFNQFQSAENKTVPGVETETENIEDMFLNFAFPGDKETPGSANGINFVMPHVSALTQWNEIKTLCTAKDCGEDKMCQCTNSIELEHNEVYQLVFVNMGIGKGWNHPMHLHGHSFHVLKIGYPEYNNVTGEYIKDNLDIDCGGNIDREKSFCNYAKWTNRSWGGNNIPGLQLSSPPLKDTVIVPTGGYVVVRFKADNPGLWLLHCHIELHNTDGMALVFNEARELHPKPPAGLPKCGDFFYNQNYQVKSATILSTDENVCERYKDATIILAVLLAAVFIVIITCCCYRKCRSNNYSSM</sequence>
<dbReference type="GO" id="GO:0016491">
    <property type="term" value="F:oxidoreductase activity"/>
    <property type="evidence" value="ECO:0007669"/>
    <property type="project" value="UniProtKB-KW"/>
</dbReference>
<feature type="transmembrane region" description="Helical" evidence="5">
    <location>
        <begin position="625"/>
        <end position="645"/>
    </location>
</feature>